<dbReference type="RefSeq" id="WP_208058421.1">
    <property type="nucleotide sequence ID" value="NZ_JAGDYP010000003.1"/>
</dbReference>
<dbReference type="EMBL" id="JAGDYP010000003">
    <property type="protein sequence ID" value="MBO1883823.1"/>
    <property type="molecule type" value="Genomic_DNA"/>
</dbReference>
<evidence type="ECO:0000313" key="2">
    <source>
        <dbReference type="Proteomes" id="UP000681610"/>
    </source>
</evidence>
<protein>
    <submittedName>
        <fullName evidence="1">Uncharacterized protein</fullName>
    </submittedName>
</protein>
<organism evidence="1 2">
    <name type="scientific">Capnocytophaga bilenii</name>
    <dbReference type="NCBI Taxonomy" id="2819369"/>
    <lineage>
        <taxon>Bacteria</taxon>
        <taxon>Pseudomonadati</taxon>
        <taxon>Bacteroidota</taxon>
        <taxon>Flavobacteriia</taxon>
        <taxon>Flavobacteriales</taxon>
        <taxon>Flavobacteriaceae</taxon>
        <taxon>Capnocytophaga</taxon>
    </lineage>
</organism>
<proteinExistence type="predicted"/>
<dbReference type="Proteomes" id="UP000681610">
    <property type="component" value="Unassembled WGS sequence"/>
</dbReference>
<comment type="caution">
    <text evidence="1">The sequence shown here is derived from an EMBL/GenBank/DDBJ whole genome shotgun (WGS) entry which is preliminary data.</text>
</comment>
<evidence type="ECO:0000313" key="1">
    <source>
        <dbReference type="EMBL" id="MBO1883823.1"/>
    </source>
</evidence>
<reference evidence="1 2" key="1">
    <citation type="submission" date="2021-03" db="EMBL/GenBank/DDBJ databases">
        <title>Isolation and description of Capnocytophaga bilenii sp. nov., a novel Capnocytophaga species, isolated from a gingivitis subject.</title>
        <authorList>
            <person name="Antezack A."/>
            <person name="Monnet-Corti V."/>
            <person name="La Scola B."/>
        </authorList>
    </citation>
    <scope>NUCLEOTIDE SEQUENCE [LARGE SCALE GENOMIC DNA]</scope>
    <source>
        <strain evidence="1 2">Marseille-Q4570</strain>
    </source>
</reference>
<gene>
    <name evidence="1" type="ORF">J4N46_05200</name>
</gene>
<name>A0ABS3PWY3_9FLAO</name>
<sequence>MSGIDILKIESFIDRLERFVKPNLPTEELISYVTAIVKDAKELISFGERRLALDILLENLIEEKIKIDKDTLSLLDGIDDDEICSSISYLYSLSES</sequence>
<accession>A0ABS3PWY3</accession>
<keyword evidence="2" id="KW-1185">Reference proteome</keyword>